<evidence type="ECO:0000313" key="3">
    <source>
        <dbReference type="Proteomes" id="UP000192276"/>
    </source>
</evidence>
<gene>
    <name evidence="2" type="ORF">A4R26_27560</name>
</gene>
<dbReference type="EMBL" id="LWBP01000207">
    <property type="protein sequence ID" value="OQP54436.1"/>
    <property type="molecule type" value="Genomic_DNA"/>
</dbReference>
<dbReference type="OrthoDB" id="1365847at2"/>
<dbReference type="Pfam" id="PF13781">
    <property type="entry name" value="DoxX_3"/>
    <property type="match status" value="1"/>
</dbReference>
<dbReference type="Proteomes" id="UP000192276">
    <property type="component" value="Unassembled WGS sequence"/>
</dbReference>
<name>A0A1V9F889_9BACT</name>
<dbReference type="RefSeq" id="WP_081169264.1">
    <property type="nucleotide sequence ID" value="NZ_LWBP01000207.1"/>
</dbReference>
<sequence>MTINKLLNYCIAAVWLVNGLFCKVLNLVPRHQQIVARILGEQYAGLLTKTIGLAETAMALWIVTGMFPKLNVITQITVIAVMNVLEFILVPDLLLWGRLNLIFAFILVFVIWYNGYRLKLNQAH</sequence>
<dbReference type="STRING" id="550983.A4R26_27560"/>
<dbReference type="AlphaFoldDB" id="A0A1V9F889"/>
<evidence type="ECO:0000313" key="2">
    <source>
        <dbReference type="EMBL" id="OQP54436.1"/>
    </source>
</evidence>
<proteinExistence type="predicted"/>
<keyword evidence="1" id="KW-0472">Membrane</keyword>
<comment type="caution">
    <text evidence="2">The sequence shown here is derived from an EMBL/GenBank/DDBJ whole genome shotgun (WGS) entry which is preliminary data.</text>
</comment>
<protein>
    <recommendedName>
        <fullName evidence="4">DoxX family protein</fullName>
    </recommendedName>
</protein>
<evidence type="ECO:0008006" key="4">
    <source>
        <dbReference type="Google" id="ProtNLM"/>
    </source>
</evidence>
<accession>A0A1V9F889</accession>
<keyword evidence="1" id="KW-1133">Transmembrane helix</keyword>
<feature type="transmembrane region" description="Helical" evidence="1">
    <location>
        <begin position="95"/>
        <end position="116"/>
    </location>
</feature>
<dbReference type="InterPro" id="IPR025695">
    <property type="entry name" value="DoxX-like"/>
</dbReference>
<reference evidence="3" key="1">
    <citation type="submission" date="2016-04" db="EMBL/GenBank/DDBJ databases">
        <authorList>
            <person name="Chen L."/>
            <person name="Zhuang W."/>
            <person name="Wang G."/>
        </authorList>
    </citation>
    <scope>NUCLEOTIDE SEQUENCE [LARGE SCALE GENOMIC DNA]</scope>
    <source>
        <strain evidence="3">208</strain>
    </source>
</reference>
<evidence type="ECO:0000256" key="1">
    <source>
        <dbReference type="SAM" id="Phobius"/>
    </source>
</evidence>
<organism evidence="2 3">
    <name type="scientific">Niastella populi</name>
    <dbReference type="NCBI Taxonomy" id="550983"/>
    <lineage>
        <taxon>Bacteria</taxon>
        <taxon>Pseudomonadati</taxon>
        <taxon>Bacteroidota</taxon>
        <taxon>Chitinophagia</taxon>
        <taxon>Chitinophagales</taxon>
        <taxon>Chitinophagaceae</taxon>
        <taxon>Niastella</taxon>
    </lineage>
</organism>
<keyword evidence="3" id="KW-1185">Reference proteome</keyword>
<keyword evidence="1" id="KW-0812">Transmembrane</keyword>